<reference evidence="1 2" key="1">
    <citation type="submission" date="2020-04" db="EMBL/GenBank/DDBJ databases">
        <title>A Flavivirga sp. nov.</title>
        <authorList>
            <person name="Sun X."/>
        </authorList>
    </citation>
    <scope>NUCLEOTIDE SEQUENCE [LARGE SCALE GENOMIC DNA]</scope>
    <source>
        <strain evidence="1 2">Y03</strain>
    </source>
</reference>
<evidence type="ECO:0000313" key="2">
    <source>
        <dbReference type="Proteomes" id="UP000746690"/>
    </source>
</evidence>
<comment type="caution">
    <text evidence="1">The sequence shown here is derived from an EMBL/GenBank/DDBJ whole genome shotgun (WGS) entry which is preliminary data.</text>
</comment>
<proteinExistence type="predicted"/>
<evidence type="ECO:0000313" key="1">
    <source>
        <dbReference type="EMBL" id="NMH86375.1"/>
    </source>
</evidence>
<gene>
    <name evidence="1" type="ORF">HHX25_02545</name>
</gene>
<name>A0ABX1RTP1_9FLAO</name>
<accession>A0ABX1RTP1</accession>
<dbReference type="EMBL" id="JABBHF010000001">
    <property type="protein sequence ID" value="NMH86375.1"/>
    <property type="molecule type" value="Genomic_DNA"/>
</dbReference>
<keyword evidence="2" id="KW-1185">Reference proteome</keyword>
<sequence>MNEQIINKFESKGVSSGLVTIAHTDFFCYNNVQGSLTAGYLYTNIGATNSNLEVYMRYDSGDTTEYTLLYQIDGGPTESFTLTPGTNIFTKSCSFKSLNCWLMVPYQGGNANTSCSMSVFK</sequence>
<organism evidence="1 2">
    <name type="scientific">Flavivirga algicola</name>
    <dbReference type="NCBI Taxonomy" id="2729136"/>
    <lineage>
        <taxon>Bacteria</taxon>
        <taxon>Pseudomonadati</taxon>
        <taxon>Bacteroidota</taxon>
        <taxon>Flavobacteriia</taxon>
        <taxon>Flavobacteriales</taxon>
        <taxon>Flavobacteriaceae</taxon>
        <taxon>Flavivirga</taxon>
    </lineage>
</organism>
<protein>
    <submittedName>
        <fullName evidence="1">Uncharacterized protein</fullName>
    </submittedName>
</protein>
<dbReference type="Proteomes" id="UP000746690">
    <property type="component" value="Unassembled WGS sequence"/>
</dbReference>
<dbReference type="RefSeq" id="WP_169669751.1">
    <property type="nucleotide sequence ID" value="NZ_JABBHF010000001.1"/>
</dbReference>